<gene>
    <name evidence="2" type="ORF">RDB_LOCUS54739</name>
</gene>
<name>A0A8H3G9Q1_9AGAM</name>
<evidence type="ECO:0000256" key="1">
    <source>
        <dbReference type="SAM" id="MobiDB-lite"/>
    </source>
</evidence>
<reference evidence="2" key="1">
    <citation type="submission" date="2021-01" db="EMBL/GenBank/DDBJ databases">
        <authorList>
            <person name="Kaushik A."/>
        </authorList>
    </citation>
    <scope>NUCLEOTIDE SEQUENCE</scope>
    <source>
        <strain evidence="2">AG3-1AP</strain>
    </source>
</reference>
<sequence>MNHQVLYIGGTRLPIPRSVSAPVLLSSLSIKHQKTTESGALADQHVPQTDDLETDESSQEDEPVMTPPITEMDRCGLFEQWDNKPSLFSDCGVTEGNEKPKPGCELRAICSRTYGSGQHFRLAHEYAESAREAAQVQLRLMVASLFGSGATYYPTAHAYYYSWAMSVMNWQNHYMYAQIRGDLFETREAEIWNELGWESGARNKYYIESHARLRGSIPPSRGQGTCWR</sequence>
<feature type="compositionally biased region" description="Acidic residues" evidence="1">
    <location>
        <begin position="50"/>
        <end position="63"/>
    </location>
</feature>
<feature type="region of interest" description="Disordered" evidence="1">
    <location>
        <begin position="35"/>
        <end position="67"/>
    </location>
</feature>
<evidence type="ECO:0000313" key="2">
    <source>
        <dbReference type="EMBL" id="CAE6441771.1"/>
    </source>
</evidence>
<organism evidence="2 3">
    <name type="scientific">Rhizoctonia solani</name>
    <dbReference type="NCBI Taxonomy" id="456999"/>
    <lineage>
        <taxon>Eukaryota</taxon>
        <taxon>Fungi</taxon>
        <taxon>Dikarya</taxon>
        <taxon>Basidiomycota</taxon>
        <taxon>Agaricomycotina</taxon>
        <taxon>Agaricomycetes</taxon>
        <taxon>Cantharellales</taxon>
        <taxon>Ceratobasidiaceae</taxon>
        <taxon>Rhizoctonia</taxon>
    </lineage>
</organism>
<dbReference type="AlphaFoldDB" id="A0A8H3G9Q1"/>
<protein>
    <submittedName>
        <fullName evidence="2">Uncharacterized protein</fullName>
    </submittedName>
</protein>
<evidence type="ECO:0000313" key="3">
    <source>
        <dbReference type="Proteomes" id="UP000663831"/>
    </source>
</evidence>
<comment type="caution">
    <text evidence="2">The sequence shown here is derived from an EMBL/GenBank/DDBJ whole genome shotgun (WGS) entry which is preliminary data.</text>
</comment>
<dbReference type="OrthoDB" id="3263752at2759"/>
<dbReference type="Proteomes" id="UP000663831">
    <property type="component" value="Unassembled WGS sequence"/>
</dbReference>
<accession>A0A8H3G9Q1</accession>
<proteinExistence type="predicted"/>
<dbReference type="EMBL" id="CAJMWV010001620">
    <property type="protein sequence ID" value="CAE6441771.1"/>
    <property type="molecule type" value="Genomic_DNA"/>
</dbReference>